<feature type="compositionally biased region" description="Basic and acidic residues" evidence="3">
    <location>
        <begin position="226"/>
        <end position="235"/>
    </location>
</feature>
<feature type="compositionally biased region" description="Basic and acidic residues" evidence="3">
    <location>
        <begin position="1"/>
        <end position="11"/>
    </location>
</feature>
<dbReference type="SUPFAM" id="SSF143113">
    <property type="entry name" value="NAP-like"/>
    <property type="match status" value="1"/>
</dbReference>
<protein>
    <submittedName>
        <fullName evidence="4">Nucleosome assembly protein</fullName>
    </submittedName>
</protein>
<dbReference type="InterPro" id="IPR002164">
    <property type="entry name" value="NAP_family"/>
</dbReference>
<keyword evidence="5" id="KW-1185">Reference proteome</keyword>
<dbReference type="Gene3D" id="1.20.5.1500">
    <property type="match status" value="1"/>
</dbReference>
<comment type="caution">
    <text evidence="4">The sequence shown here is derived from an EMBL/GenBank/DDBJ whole genome shotgun (WGS) entry which is preliminary data.</text>
</comment>
<feature type="compositionally biased region" description="Acidic residues" evidence="3">
    <location>
        <begin position="319"/>
        <end position="359"/>
    </location>
</feature>
<feature type="region of interest" description="Disordered" evidence="3">
    <location>
        <begin position="1"/>
        <end position="39"/>
    </location>
</feature>
<dbReference type="OrthoDB" id="27325at2759"/>
<dbReference type="Pfam" id="PF00956">
    <property type="entry name" value="NAP"/>
    <property type="match status" value="1"/>
</dbReference>
<dbReference type="Proteomes" id="UP000192578">
    <property type="component" value="Unassembled WGS sequence"/>
</dbReference>
<dbReference type="EMBL" id="MTYJ01000164">
    <property type="protein sequence ID" value="OQV11694.1"/>
    <property type="molecule type" value="Genomic_DNA"/>
</dbReference>
<evidence type="ECO:0000313" key="4">
    <source>
        <dbReference type="EMBL" id="OQV11694.1"/>
    </source>
</evidence>
<feature type="region of interest" description="Disordered" evidence="3">
    <location>
        <begin position="318"/>
        <end position="378"/>
    </location>
</feature>
<organism evidence="4 5">
    <name type="scientific">Hypsibius exemplaris</name>
    <name type="common">Freshwater tardigrade</name>
    <dbReference type="NCBI Taxonomy" id="2072580"/>
    <lineage>
        <taxon>Eukaryota</taxon>
        <taxon>Metazoa</taxon>
        <taxon>Ecdysozoa</taxon>
        <taxon>Tardigrada</taxon>
        <taxon>Eutardigrada</taxon>
        <taxon>Parachela</taxon>
        <taxon>Hypsibioidea</taxon>
        <taxon>Hypsibiidae</taxon>
        <taxon>Hypsibius</taxon>
    </lineage>
</organism>
<comment type="similarity">
    <text evidence="1 2">Belongs to the nucleosome assembly protein (NAP) family.</text>
</comment>
<dbReference type="Gene3D" id="3.30.1120.90">
    <property type="entry name" value="Nucleosome assembly protein"/>
    <property type="match status" value="1"/>
</dbReference>
<evidence type="ECO:0000256" key="3">
    <source>
        <dbReference type="SAM" id="MobiDB-lite"/>
    </source>
</evidence>
<sequence>MSGKQQHKENGQVKSPAKCPPGPHKHGAGDEEDSASEHSHIERMPLPENIHKRLNALKNIHIDIQKKEQEMYTKLFLLEAEQHKKLAPLLARRAEIITGKYEPSGAEVEFVLKADEDEKEELGPANELPGIPEFWLTVLASTMHTAQLINEDDHEALKYLVDVRAVYADSPLGFTLEFEFKENPFFTNTVLTRSYKFGSEVDKDELYVSSGLAPKTTEGCVINWKPGKDTSKKETTTSQRNKKTGEKRQIKKVEDQDSFFQFFKPAVTDLTSLAKVIEESDEAAAEALAEKAEQAELDFELASYIRTRMIPRALLLYTGDDDEDGDSYGGDEDYDDDEDDDEDDEDDGAGDESDSDDSGDAGKKTGKGGKVSKGVARR</sequence>
<name>A0A1W0W912_HYPEX</name>
<accession>A0A1W0W912</accession>
<dbReference type="GO" id="GO:0005634">
    <property type="term" value="C:nucleus"/>
    <property type="evidence" value="ECO:0007669"/>
    <property type="project" value="InterPro"/>
</dbReference>
<reference evidence="5" key="1">
    <citation type="submission" date="2017-01" db="EMBL/GenBank/DDBJ databases">
        <title>Comparative genomics of anhydrobiosis in the tardigrade Hypsibius dujardini.</title>
        <authorList>
            <person name="Yoshida Y."/>
            <person name="Koutsovoulos G."/>
            <person name="Laetsch D."/>
            <person name="Stevens L."/>
            <person name="Kumar S."/>
            <person name="Horikawa D."/>
            <person name="Ishino K."/>
            <person name="Komine S."/>
            <person name="Tomita M."/>
            <person name="Blaxter M."/>
            <person name="Arakawa K."/>
        </authorList>
    </citation>
    <scope>NUCLEOTIDE SEQUENCE [LARGE SCALE GENOMIC DNA]</scope>
    <source>
        <strain evidence="5">Z151</strain>
    </source>
</reference>
<evidence type="ECO:0000313" key="5">
    <source>
        <dbReference type="Proteomes" id="UP000192578"/>
    </source>
</evidence>
<dbReference type="InterPro" id="IPR037231">
    <property type="entry name" value="NAP-like_sf"/>
</dbReference>
<dbReference type="AlphaFoldDB" id="A0A1W0W912"/>
<evidence type="ECO:0000256" key="1">
    <source>
        <dbReference type="ARBA" id="ARBA00009947"/>
    </source>
</evidence>
<dbReference type="PANTHER" id="PTHR11875">
    <property type="entry name" value="TESTIS-SPECIFIC Y-ENCODED PROTEIN"/>
    <property type="match status" value="1"/>
</dbReference>
<evidence type="ECO:0000256" key="2">
    <source>
        <dbReference type="RuleBase" id="RU003876"/>
    </source>
</evidence>
<gene>
    <name evidence="4" type="ORF">BV898_14038</name>
</gene>
<feature type="region of interest" description="Disordered" evidence="3">
    <location>
        <begin position="223"/>
        <end position="250"/>
    </location>
</feature>
<proteinExistence type="inferred from homology"/>
<dbReference type="GO" id="GO:0006334">
    <property type="term" value="P:nucleosome assembly"/>
    <property type="evidence" value="ECO:0007669"/>
    <property type="project" value="InterPro"/>
</dbReference>